<sequence length="103" mass="11612">MRLILLIYQCLPVYRPRILLKNLLIKLIFNNDMSELLVDSSISDDTKCVAPSDQLASKEGIDKNSDDVKTDNNVESTSDDAIIGPKKTTKTVSFSNKISFHYF</sequence>
<proteinExistence type="predicted"/>
<feature type="compositionally biased region" description="Basic and acidic residues" evidence="1">
    <location>
        <begin position="59"/>
        <end position="72"/>
    </location>
</feature>
<comment type="caution">
    <text evidence="2">The sequence shown here is derived from an EMBL/GenBank/DDBJ whole genome shotgun (WGS) entry which is preliminary data.</text>
</comment>
<keyword evidence="3" id="KW-1185">Reference proteome</keyword>
<dbReference type="KEGG" id="tpv:TP01_1129"/>
<dbReference type="AlphaFoldDB" id="Q4N6P1"/>
<dbReference type="GeneID" id="3502678"/>
<dbReference type="RefSeq" id="XP_766650.1">
    <property type="nucleotide sequence ID" value="XM_761557.1"/>
</dbReference>
<dbReference type="EMBL" id="AAGK01000001">
    <property type="protein sequence ID" value="EAN34367.1"/>
    <property type="molecule type" value="Genomic_DNA"/>
</dbReference>
<gene>
    <name evidence="2" type="ordered locus">TP01_1129</name>
</gene>
<dbReference type="InParanoid" id="Q4N6P1"/>
<protein>
    <submittedName>
        <fullName evidence="2">Uncharacterized protein</fullName>
    </submittedName>
</protein>
<dbReference type="VEuPathDB" id="PiroplasmaDB:TpMuguga_01g01129"/>
<organism evidence="2 3">
    <name type="scientific">Theileria parva</name>
    <name type="common">East coast fever infection agent</name>
    <dbReference type="NCBI Taxonomy" id="5875"/>
    <lineage>
        <taxon>Eukaryota</taxon>
        <taxon>Sar</taxon>
        <taxon>Alveolata</taxon>
        <taxon>Apicomplexa</taxon>
        <taxon>Aconoidasida</taxon>
        <taxon>Piroplasmida</taxon>
        <taxon>Theileriidae</taxon>
        <taxon>Theileria</taxon>
    </lineage>
</organism>
<feature type="region of interest" description="Disordered" evidence="1">
    <location>
        <begin position="53"/>
        <end position="80"/>
    </location>
</feature>
<accession>Q4N6P1</accession>
<dbReference type="Proteomes" id="UP000001949">
    <property type="component" value="Unassembled WGS sequence"/>
</dbReference>
<evidence type="ECO:0000313" key="3">
    <source>
        <dbReference type="Proteomes" id="UP000001949"/>
    </source>
</evidence>
<evidence type="ECO:0000256" key="1">
    <source>
        <dbReference type="SAM" id="MobiDB-lite"/>
    </source>
</evidence>
<name>Q4N6P1_THEPA</name>
<reference evidence="2 3" key="1">
    <citation type="journal article" date="2005" name="Science">
        <title>Genome sequence of Theileria parva, a bovine pathogen that transforms lymphocytes.</title>
        <authorList>
            <person name="Gardner M.J."/>
            <person name="Bishop R."/>
            <person name="Shah T."/>
            <person name="de Villiers E.P."/>
            <person name="Carlton J.M."/>
            <person name="Hall N."/>
            <person name="Ren Q."/>
            <person name="Paulsen I.T."/>
            <person name="Pain A."/>
            <person name="Berriman M."/>
            <person name="Wilson R.J.M."/>
            <person name="Sato S."/>
            <person name="Ralph S.A."/>
            <person name="Mann D.J."/>
            <person name="Xiong Z."/>
            <person name="Shallom S.J."/>
            <person name="Weidman J."/>
            <person name="Jiang L."/>
            <person name="Lynn J."/>
            <person name="Weaver B."/>
            <person name="Shoaibi A."/>
            <person name="Domingo A.R."/>
            <person name="Wasawo D."/>
            <person name="Crabtree J."/>
            <person name="Wortman J.R."/>
            <person name="Haas B."/>
            <person name="Angiuoli S.V."/>
            <person name="Creasy T.H."/>
            <person name="Lu C."/>
            <person name="Suh B."/>
            <person name="Silva J.C."/>
            <person name="Utterback T.R."/>
            <person name="Feldblyum T.V."/>
            <person name="Pertea M."/>
            <person name="Allen J."/>
            <person name="Nierman W.C."/>
            <person name="Taracha E.L.N."/>
            <person name="Salzberg S.L."/>
            <person name="White O.R."/>
            <person name="Fitzhugh H.A."/>
            <person name="Morzaria S."/>
            <person name="Venter J.C."/>
            <person name="Fraser C.M."/>
            <person name="Nene V."/>
        </authorList>
    </citation>
    <scope>NUCLEOTIDE SEQUENCE [LARGE SCALE GENOMIC DNA]</scope>
    <source>
        <strain evidence="2 3">Muguga</strain>
    </source>
</reference>
<evidence type="ECO:0000313" key="2">
    <source>
        <dbReference type="EMBL" id="EAN34367.1"/>
    </source>
</evidence>